<proteinExistence type="predicted"/>
<dbReference type="InterPro" id="IPR005162">
    <property type="entry name" value="Retrotrans_gag_dom"/>
</dbReference>
<dbReference type="PANTHER" id="PTHR33223:SF10">
    <property type="entry name" value="AMINOTRANSFERASE-LIKE PLANT MOBILE DOMAIN-CONTAINING PROTEIN"/>
    <property type="match status" value="1"/>
</dbReference>
<protein>
    <recommendedName>
        <fullName evidence="2">Retrotransposon gag domain-containing protein</fullName>
    </recommendedName>
</protein>
<feature type="region of interest" description="Disordered" evidence="1">
    <location>
        <begin position="177"/>
        <end position="203"/>
    </location>
</feature>
<dbReference type="EMBL" id="QGNW01000027">
    <property type="protein sequence ID" value="RVX12434.1"/>
    <property type="molecule type" value="Genomic_DNA"/>
</dbReference>
<name>A0A438JTY4_VITVI</name>
<gene>
    <name evidence="3" type="ORF">CK203_011822</name>
</gene>
<evidence type="ECO:0000256" key="1">
    <source>
        <dbReference type="SAM" id="MobiDB-lite"/>
    </source>
</evidence>
<evidence type="ECO:0000313" key="4">
    <source>
        <dbReference type="Proteomes" id="UP000288805"/>
    </source>
</evidence>
<sequence length="412" mass="46007">MHYRQLMTLDIGNDALLCKVFPASLQGQALSWFHRLPPNSVGNFRDLSEAFVGQYLCSARHKQNISTLQNIKMQDNESLREFVKRFGQAVLQVEACSMDAVLQIFKRSICPGTPFFESLAKKPPTTMDDLFRRANKYSMLEDDVRAATQQVLVAGRPSRSNRREILNLRIGQSRLTEGRKGQGLSDFKWPRPIGTDPSTRDRSRRCAFHKDHGHTTETCRAFQYLVERLIKAGHLKQYLRSDNEEGTHPNITTRAPRAQPQPPKAVINYINGGPSDEEYDSRRKRQKLLRAASIRERINSIRPGLTGGGPRPIDGTIIFPPVDPTRTLQPHRDALILSLEIGDFDVRRILVDPGSSADLVQASVVGHMGHSLTGLENPGRILSGFNGSSTTSLGDIVLPVQAGPVTLNVQFQ</sequence>
<dbReference type="PANTHER" id="PTHR33223">
    <property type="entry name" value="CCHC-TYPE DOMAIN-CONTAINING PROTEIN"/>
    <property type="match status" value="1"/>
</dbReference>
<feature type="domain" description="Retrotransposon gag" evidence="2">
    <location>
        <begin position="19"/>
        <end position="99"/>
    </location>
</feature>
<evidence type="ECO:0000313" key="3">
    <source>
        <dbReference type="EMBL" id="RVX12434.1"/>
    </source>
</evidence>
<evidence type="ECO:0000259" key="2">
    <source>
        <dbReference type="Pfam" id="PF03732"/>
    </source>
</evidence>
<dbReference type="Pfam" id="PF03732">
    <property type="entry name" value="Retrotrans_gag"/>
    <property type="match status" value="1"/>
</dbReference>
<reference evidence="3 4" key="1">
    <citation type="journal article" date="2018" name="PLoS Genet.">
        <title>Population sequencing reveals clonal diversity and ancestral inbreeding in the grapevine cultivar Chardonnay.</title>
        <authorList>
            <person name="Roach M.J."/>
            <person name="Johnson D.L."/>
            <person name="Bohlmann J."/>
            <person name="van Vuuren H.J."/>
            <person name="Jones S.J."/>
            <person name="Pretorius I.S."/>
            <person name="Schmidt S.A."/>
            <person name="Borneman A.R."/>
        </authorList>
    </citation>
    <scope>NUCLEOTIDE SEQUENCE [LARGE SCALE GENOMIC DNA]</scope>
    <source>
        <strain evidence="4">cv. Chardonnay</strain>
        <tissue evidence="3">Leaf</tissue>
    </source>
</reference>
<dbReference type="Proteomes" id="UP000288805">
    <property type="component" value="Unassembled WGS sequence"/>
</dbReference>
<feature type="region of interest" description="Disordered" evidence="1">
    <location>
        <begin position="243"/>
        <end position="263"/>
    </location>
</feature>
<dbReference type="AlphaFoldDB" id="A0A438JTY4"/>
<accession>A0A438JTY4</accession>
<comment type="caution">
    <text evidence="3">The sequence shown here is derived from an EMBL/GenBank/DDBJ whole genome shotgun (WGS) entry which is preliminary data.</text>
</comment>
<organism evidence="3 4">
    <name type="scientific">Vitis vinifera</name>
    <name type="common">Grape</name>
    <dbReference type="NCBI Taxonomy" id="29760"/>
    <lineage>
        <taxon>Eukaryota</taxon>
        <taxon>Viridiplantae</taxon>
        <taxon>Streptophyta</taxon>
        <taxon>Embryophyta</taxon>
        <taxon>Tracheophyta</taxon>
        <taxon>Spermatophyta</taxon>
        <taxon>Magnoliopsida</taxon>
        <taxon>eudicotyledons</taxon>
        <taxon>Gunneridae</taxon>
        <taxon>Pentapetalae</taxon>
        <taxon>rosids</taxon>
        <taxon>Vitales</taxon>
        <taxon>Vitaceae</taxon>
        <taxon>Viteae</taxon>
        <taxon>Vitis</taxon>
    </lineage>
</organism>